<evidence type="ECO:0000313" key="2">
    <source>
        <dbReference type="Proteomes" id="UP001306950"/>
    </source>
</evidence>
<dbReference type="EMBL" id="JAZHPZ010000002">
    <property type="protein sequence ID" value="MEF2965402.1"/>
    <property type="molecule type" value="Genomic_DNA"/>
</dbReference>
<reference evidence="1 2" key="1">
    <citation type="submission" date="2024-02" db="EMBL/GenBank/DDBJ databases">
        <title>A nitrogen-fixing paenibacillus bacterium.</title>
        <authorList>
            <person name="Zhang W.L."/>
            <person name="Chen S.F."/>
        </authorList>
    </citation>
    <scope>NUCLEOTIDE SEQUENCE [LARGE SCALE GENOMIC DNA]</scope>
    <source>
        <strain evidence="1 2">M1</strain>
    </source>
</reference>
<gene>
    <name evidence="1" type="ORF">V3851_06105</name>
</gene>
<comment type="caution">
    <text evidence="1">The sequence shown here is derived from an EMBL/GenBank/DDBJ whole genome shotgun (WGS) entry which is preliminary data.</text>
</comment>
<dbReference type="RefSeq" id="WP_331845634.1">
    <property type="nucleotide sequence ID" value="NZ_JAZHPZ010000002.1"/>
</dbReference>
<name>A0ABU7VR68_9BACL</name>
<protein>
    <submittedName>
        <fullName evidence="1">Uncharacterized protein</fullName>
    </submittedName>
</protein>
<proteinExistence type="predicted"/>
<dbReference type="Proteomes" id="UP001306950">
    <property type="component" value="Unassembled WGS sequence"/>
</dbReference>
<organism evidence="1 2">
    <name type="scientific">Paenibacillus haidiansis</name>
    <dbReference type="NCBI Taxonomy" id="1574488"/>
    <lineage>
        <taxon>Bacteria</taxon>
        <taxon>Bacillati</taxon>
        <taxon>Bacillota</taxon>
        <taxon>Bacilli</taxon>
        <taxon>Bacillales</taxon>
        <taxon>Paenibacillaceae</taxon>
        <taxon>Paenibacillus</taxon>
    </lineage>
</organism>
<sequence>MNTGTLTEIAETSINLNPSGGKMTKRLIEIFEIANNNFIQNDLELLNSEVSERTLCGALMIHLYEVIKKSEFSRYKVDVEYNRNKNGKVKTHVKTINGPNDIIVKINCDLIVHSRGNIIEQDNLIALEMKKSNRKQKDKDDDRSRLVALTKDSYDDIWSFDGKTLPEHVCRYGLGVYYEVNYKERVILIEYYKTGYMFKEYKMKF</sequence>
<keyword evidence="2" id="KW-1185">Reference proteome</keyword>
<evidence type="ECO:0000313" key="1">
    <source>
        <dbReference type="EMBL" id="MEF2965402.1"/>
    </source>
</evidence>
<accession>A0ABU7VR68</accession>